<geneLocation type="plasmid" evidence="1 2">
    <name>pTiS4</name>
</geneLocation>
<protein>
    <submittedName>
        <fullName evidence="1">D-vitopine dehydrogenase</fullName>
    </submittedName>
</protein>
<dbReference type="AlphaFoldDB" id="B9K458"/>
<dbReference type="SUPFAM" id="SSF48179">
    <property type="entry name" value="6-phosphogluconate dehydrogenase C-terminal domain-like"/>
    <property type="match status" value="1"/>
</dbReference>
<evidence type="ECO:0000313" key="2">
    <source>
        <dbReference type="Proteomes" id="UP000001596"/>
    </source>
</evidence>
<proteinExistence type="predicted"/>
<reference evidence="1 2" key="1">
    <citation type="journal article" date="2009" name="J. Bacteriol.">
        <title>Genome sequences of three Agrobacterium biovars help elucidate the evolution of multichromosome genomes in bacteria.</title>
        <authorList>
            <person name="Slater S.C."/>
            <person name="Goldman B.S."/>
            <person name="Goodner B."/>
            <person name="Setubal J.C."/>
            <person name="Farrand S.K."/>
            <person name="Nester E.W."/>
            <person name="Burr T.J."/>
            <person name="Banta L."/>
            <person name="Dickerman A.W."/>
            <person name="Paulsen I."/>
            <person name="Otten L."/>
            <person name="Suen G."/>
            <person name="Welch R."/>
            <person name="Almeida N.F."/>
            <person name="Arnold F."/>
            <person name="Burton O.T."/>
            <person name="Du Z."/>
            <person name="Ewing A."/>
            <person name="Godsy E."/>
            <person name="Heisel S."/>
            <person name="Houmiel K.L."/>
            <person name="Jhaveri J."/>
            <person name="Lu J."/>
            <person name="Miller N.M."/>
            <person name="Norton S."/>
            <person name="Chen Q."/>
            <person name="Phoolcharoen W."/>
            <person name="Ohlin V."/>
            <person name="Ondrusek D."/>
            <person name="Pride N."/>
            <person name="Stricklin S.L."/>
            <person name="Sun J."/>
            <person name="Wheeler C."/>
            <person name="Wilson L."/>
            <person name="Zhu H."/>
            <person name="Wood D.W."/>
        </authorList>
    </citation>
    <scope>NUCLEOTIDE SEQUENCE [LARGE SCALE GENOMIC DNA]</scope>
    <source>
        <strain evidence="2">S4 / ATCC BAA-846</strain>
        <plasmid evidence="1 2">pTiS4</plasmid>
    </source>
</reference>
<dbReference type="EMBL" id="CP000637">
    <property type="protein sequence ID" value="ACM39712.1"/>
    <property type="molecule type" value="Genomic_DNA"/>
</dbReference>
<accession>B9K458</accession>
<keyword evidence="1" id="KW-0614">Plasmid</keyword>
<dbReference type="HOGENOM" id="CLU_1944152_0_0_5"/>
<keyword evidence="2" id="KW-1185">Reference proteome</keyword>
<sequence>MVQKYCLHIFIEYQPGCTSSWHTSGKSRDECGLSPLPKFYRGFVPQAIERVLALDNERLEIVRALGQHSETDFEYSKKWYGGQAPAMNSVIEEAGLVLEENLFETGRTLASLGLARAPLNRIVEALNGN</sequence>
<dbReference type="InterPro" id="IPR008927">
    <property type="entry name" value="6-PGluconate_DH-like_C_sf"/>
</dbReference>
<organism evidence="1 2">
    <name type="scientific">Allorhizobium ampelinum (strain ATCC BAA-846 / DSM 112012 / S4)</name>
    <name type="common">Agrobacterium vitis (strain S4)</name>
    <dbReference type="NCBI Taxonomy" id="311402"/>
    <lineage>
        <taxon>Bacteria</taxon>
        <taxon>Pseudomonadati</taxon>
        <taxon>Pseudomonadota</taxon>
        <taxon>Alphaproteobacteria</taxon>
        <taxon>Hyphomicrobiales</taxon>
        <taxon>Rhizobiaceae</taxon>
        <taxon>Rhizobium/Agrobacterium group</taxon>
        <taxon>Allorhizobium</taxon>
        <taxon>Allorhizobium ampelinum</taxon>
    </lineage>
</organism>
<name>B9K458_ALLAM</name>
<dbReference type="Proteomes" id="UP000001596">
    <property type="component" value="Plasmid pTiS4"/>
</dbReference>
<gene>
    <name evidence="1" type="ordered locus">Avi_8295</name>
</gene>
<evidence type="ECO:0000313" key="1">
    <source>
        <dbReference type="EMBL" id="ACM39712.1"/>
    </source>
</evidence>
<dbReference type="KEGG" id="avi:Avi_8295"/>